<dbReference type="InterPro" id="IPR019432">
    <property type="entry name" value="Acyltransferase_MbtK/IucB-like"/>
</dbReference>
<name>A0ABN3I0S1_9ACTN</name>
<evidence type="ECO:0000256" key="4">
    <source>
        <dbReference type="ARBA" id="ARBA00031122"/>
    </source>
</evidence>
<dbReference type="SUPFAM" id="SSF55729">
    <property type="entry name" value="Acyl-CoA N-acyltransferases (Nat)"/>
    <property type="match status" value="1"/>
</dbReference>
<evidence type="ECO:0000256" key="2">
    <source>
        <dbReference type="ARBA" id="ARBA00005102"/>
    </source>
</evidence>
<evidence type="ECO:0000256" key="1">
    <source>
        <dbReference type="ARBA" id="ARBA00003818"/>
    </source>
</evidence>
<dbReference type="InterPro" id="IPR016181">
    <property type="entry name" value="Acyl_CoA_acyltransferase"/>
</dbReference>
<dbReference type="SMART" id="SM01006">
    <property type="entry name" value="AlcB"/>
    <property type="match status" value="1"/>
</dbReference>
<gene>
    <name evidence="6" type="ORF">GCM10009855_35120</name>
</gene>
<feature type="domain" description="Acyltransferase MbtK/IucB-like conserved" evidence="5">
    <location>
        <begin position="39"/>
        <end position="87"/>
    </location>
</feature>
<comment type="pathway">
    <text evidence="2">Siderophore biosynthesis; mycobactin biosynthesis.</text>
</comment>
<evidence type="ECO:0000313" key="6">
    <source>
        <dbReference type="EMBL" id="GAA2392229.1"/>
    </source>
</evidence>
<organism evidence="6 7">
    <name type="scientific">Gordonia cholesterolivorans</name>
    <dbReference type="NCBI Taxonomy" id="559625"/>
    <lineage>
        <taxon>Bacteria</taxon>
        <taxon>Bacillati</taxon>
        <taxon>Actinomycetota</taxon>
        <taxon>Actinomycetes</taxon>
        <taxon>Mycobacteriales</taxon>
        <taxon>Gordoniaceae</taxon>
        <taxon>Gordonia</taxon>
    </lineage>
</organism>
<sequence>MSASDTGYRIERELTDVSDAVREAGAPPVPSTIGAFALRTVEPGGADPALLEEWFARPHLVQTWEQEWSAARWRDDARYRLDGDYSRPIIFSRKGVDAGYLEIYRVARDEIARLYPVDPHDLGLHVATADPELLGRGEISAFIRELADALFAADPDCRCIAVEPASSNTPMRRALTKRGWTDHGEFQVRPDRRIALHLLPRERSSPHA</sequence>
<reference evidence="6 7" key="1">
    <citation type="journal article" date="2019" name="Int. J. Syst. Evol. Microbiol.">
        <title>The Global Catalogue of Microorganisms (GCM) 10K type strain sequencing project: providing services to taxonomists for standard genome sequencing and annotation.</title>
        <authorList>
            <consortium name="The Broad Institute Genomics Platform"/>
            <consortium name="The Broad Institute Genome Sequencing Center for Infectious Disease"/>
            <person name="Wu L."/>
            <person name="Ma J."/>
        </authorList>
    </citation>
    <scope>NUCLEOTIDE SEQUENCE [LARGE SCALE GENOMIC DNA]</scope>
    <source>
        <strain evidence="6 7">JCM 16227</strain>
    </source>
</reference>
<dbReference type="Pfam" id="PF13523">
    <property type="entry name" value="Acetyltransf_8"/>
    <property type="match status" value="1"/>
</dbReference>
<comment type="function">
    <text evidence="1">Acyltransferase required for the direct transfer of medium- to long-chain fatty acyl moieties from a carrier protein (MbtL) on to the epsilon-amino group of lysine residue in the mycobactin core.</text>
</comment>
<comment type="caution">
    <text evidence="6">The sequence shown here is derived from an EMBL/GenBank/DDBJ whole genome shotgun (WGS) entry which is preliminary data.</text>
</comment>
<dbReference type="Gene3D" id="3.40.630.30">
    <property type="match status" value="1"/>
</dbReference>
<dbReference type="PANTHER" id="PTHR31438:SF1">
    <property type="entry name" value="LYSINE N-ACYLTRANSFERASE C17G9.06C-RELATED"/>
    <property type="match status" value="1"/>
</dbReference>
<accession>A0ABN3I0S1</accession>
<evidence type="ECO:0000256" key="3">
    <source>
        <dbReference type="ARBA" id="ARBA00020586"/>
    </source>
</evidence>
<proteinExistence type="predicted"/>
<dbReference type="RefSeq" id="WP_045540529.1">
    <property type="nucleotide sequence ID" value="NZ_BAAARB010000027.1"/>
</dbReference>
<evidence type="ECO:0000313" key="7">
    <source>
        <dbReference type="Proteomes" id="UP001501170"/>
    </source>
</evidence>
<keyword evidence="7" id="KW-1185">Reference proteome</keyword>
<dbReference type="Proteomes" id="UP001501170">
    <property type="component" value="Unassembled WGS sequence"/>
</dbReference>
<dbReference type="EMBL" id="BAAARB010000027">
    <property type="protein sequence ID" value="GAA2392229.1"/>
    <property type="molecule type" value="Genomic_DNA"/>
</dbReference>
<protein>
    <recommendedName>
        <fullName evidence="3">Lysine N-acyltransferase MbtK</fullName>
    </recommendedName>
    <alternativeName>
        <fullName evidence="4">Mycobactin synthase protein K</fullName>
    </alternativeName>
</protein>
<dbReference type="PANTHER" id="PTHR31438">
    <property type="entry name" value="LYSINE N-ACYLTRANSFERASE C17G9.06C-RELATED"/>
    <property type="match status" value="1"/>
</dbReference>
<evidence type="ECO:0000259" key="5">
    <source>
        <dbReference type="SMART" id="SM01006"/>
    </source>
</evidence>